<comment type="caution">
    <text evidence="2">The sequence shown here is derived from an EMBL/GenBank/DDBJ whole genome shotgun (WGS) entry which is preliminary data.</text>
</comment>
<dbReference type="Proteomes" id="UP001595858">
    <property type="component" value="Unassembled WGS sequence"/>
</dbReference>
<evidence type="ECO:0000313" key="3">
    <source>
        <dbReference type="Proteomes" id="UP001595858"/>
    </source>
</evidence>
<evidence type="ECO:0000313" key="2">
    <source>
        <dbReference type="EMBL" id="MFC4867826.1"/>
    </source>
</evidence>
<evidence type="ECO:0008006" key="4">
    <source>
        <dbReference type="Google" id="ProtNLM"/>
    </source>
</evidence>
<accession>A0ABV9SP67</accession>
<dbReference type="EMBL" id="JBHSIY010000010">
    <property type="protein sequence ID" value="MFC4867826.1"/>
    <property type="molecule type" value="Genomic_DNA"/>
</dbReference>
<dbReference type="RefSeq" id="WP_344145477.1">
    <property type="nucleotide sequence ID" value="NZ_BAAAQI010000014.1"/>
</dbReference>
<feature type="compositionally biased region" description="Polar residues" evidence="1">
    <location>
        <begin position="47"/>
        <end position="61"/>
    </location>
</feature>
<protein>
    <recommendedName>
        <fullName evidence="4">LigA protein</fullName>
    </recommendedName>
</protein>
<organism evidence="2 3">
    <name type="scientific">Streptomonospora arabica</name>
    <dbReference type="NCBI Taxonomy" id="412417"/>
    <lineage>
        <taxon>Bacteria</taxon>
        <taxon>Bacillati</taxon>
        <taxon>Actinomycetota</taxon>
        <taxon>Actinomycetes</taxon>
        <taxon>Streptosporangiales</taxon>
        <taxon>Nocardiopsidaceae</taxon>
        <taxon>Streptomonospora</taxon>
    </lineage>
</organism>
<feature type="compositionally biased region" description="Basic and acidic residues" evidence="1">
    <location>
        <begin position="1"/>
        <end position="13"/>
    </location>
</feature>
<name>A0ABV9SP67_9ACTN</name>
<keyword evidence="3" id="KW-1185">Reference proteome</keyword>
<evidence type="ECO:0000256" key="1">
    <source>
        <dbReference type="SAM" id="MobiDB-lite"/>
    </source>
</evidence>
<feature type="region of interest" description="Disordered" evidence="1">
    <location>
        <begin position="1"/>
        <end position="61"/>
    </location>
</feature>
<reference evidence="3" key="1">
    <citation type="journal article" date="2019" name="Int. J. Syst. Evol. Microbiol.">
        <title>The Global Catalogue of Microorganisms (GCM) 10K type strain sequencing project: providing services to taxonomists for standard genome sequencing and annotation.</title>
        <authorList>
            <consortium name="The Broad Institute Genomics Platform"/>
            <consortium name="The Broad Institute Genome Sequencing Center for Infectious Disease"/>
            <person name="Wu L."/>
            <person name="Ma J."/>
        </authorList>
    </citation>
    <scope>NUCLEOTIDE SEQUENCE [LARGE SCALE GENOMIC DNA]</scope>
    <source>
        <strain evidence="3">CGMCC 4.7304</strain>
    </source>
</reference>
<proteinExistence type="predicted"/>
<sequence>MAEDTRKPPKENAESNADDATREQSAATPGHDQEAASSAEPRRSTDAQKSSPSTNTAGTNTGQLVQDAVIYGGVNIYEVRESVSFDPATIRQVRESRRMDPHRVQAICATFVAPDEDDYRRFAAEFQELCVGVVVGNPGTGRAASAISVLGATGLEVAEVTSDAGDRGGRLDHLPAEPDHAYLLDITALKRGRVSHHVRRYAHQVRECGSRIIIVAEEWDDDPVDGYALLRAQPASPRKVFFQHLRYRTSEAVAERWSAEPQIRDLVAGNSPAYAARVAKEVQQICAGGSDADSDCVFAEQVRVVRGIFEDLAKEVREWFASHERQTVERERNRYTLRDDEDKQPKRREDVRPGDYLRVLIEAVAVLEGCPSDVVMVQVDELAEKWNVPVAFTSPISGGGLTKMLDEIGAAVDDRDRIRFRQPGMGNAVLDHLWREYPKTRESLLTWSDWAVRKIPPQERRAVADRWFDLAERQSDPKPVNGLLAVWGQDSGLRSSAVPVVVRAAVHDELGPAVRSYLYSLARNGPDGGRLDVAVAQVCGQYGRFEPHAALVRLSHLADRVQGHAAEELHSAVDAISAEAACRPALLEALLEWEADERGRGRAEFARGYLAELLSSTDDAGRPLILQDLGDGPDRIPLQRIGDAIAAALTSTRPRDSNAVADAWIAGLANTGHEEGVFEEVLLRAAASHTGANVRLCRRLREWGRRGCASERMPLLAEHLPRLDPLTISAPAAEGARS</sequence>
<gene>
    <name evidence="2" type="ORF">ACFPCZ_14400</name>
</gene>